<dbReference type="Proteomes" id="UP001519345">
    <property type="component" value="Unassembled WGS sequence"/>
</dbReference>
<accession>A0ABS4IE44</accession>
<sequence length="53" mass="6353">MNKEEWRSAFISNIQNTNWKEKSFSVKKVQFDGPESTLRRLAPEILRILKKPY</sequence>
<keyword evidence="2" id="KW-1185">Reference proteome</keyword>
<evidence type="ECO:0000313" key="1">
    <source>
        <dbReference type="EMBL" id="MBP1969207.1"/>
    </source>
</evidence>
<evidence type="ECO:0000313" key="2">
    <source>
        <dbReference type="Proteomes" id="UP001519345"/>
    </source>
</evidence>
<dbReference type="RefSeq" id="WP_209462415.1">
    <property type="nucleotide sequence ID" value="NZ_CP110224.1"/>
</dbReference>
<name>A0ABS4IE44_9BACI</name>
<protein>
    <submittedName>
        <fullName evidence="1">Uncharacterized protein</fullName>
    </submittedName>
</protein>
<gene>
    <name evidence="1" type="ORF">J2Z83_001311</name>
</gene>
<comment type="caution">
    <text evidence="1">The sequence shown here is derived from an EMBL/GenBank/DDBJ whole genome shotgun (WGS) entry which is preliminary data.</text>
</comment>
<reference evidence="1 2" key="1">
    <citation type="submission" date="2021-03" db="EMBL/GenBank/DDBJ databases">
        <title>Genomic Encyclopedia of Type Strains, Phase IV (KMG-IV): sequencing the most valuable type-strain genomes for metagenomic binning, comparative biology and taxonomic classification.</title>
        <authorList>
            <person name="Goeker M."/>
        </authorList>
    </citation>
    <scope>NUCLEOTIDE SEQUENCE [LARGE SCALE GENOMIC DNA]</scope>
    <source>
        <strain evidence="1 2">DSM 25609</strain>
    </source>
</reference>
<proteinExistence type="predicted"/>
<organism evidence="1 2">
    <name type="scientific">Virgibacillus natechei</name>
    <dbReference type="NCBI Taxonomy" id="1216297"/>
    <lineage>
        <taxon>Bacteria</taxon>
        <taxon>Bacillati</taxon>
        <taxon>Bacillota</taxon>
        <taxon>Bacilli</taxon>
        <taxon>Bacillales</taxon>
        <taxon>Bacillaceae</taxon>
        <taxon>Virgibacillus</taxon>
    </lineage>
</organism>
<dbReference type="EMBL" id="JAGGKX010000005">
    <property type="protein sequence ID" value="MBP1969207.1"/>
    <property type="molecule type" value="Genomic_DNA"/>
</dbReference>